<dbReference type="RefSeq" id="XP_074231041.1">
    <property type="nucleotide sequence ID" value="XM_074374940.1"/>
</dbReference>
<evidence type="ECO:0000313" key="2">
    <source>
        <dbReference type="RefSeq" id="XP_074231041.1"/>
    </source>
</evidence>
<accession>A0AC58R926</accession>
<reference evidence="2" key="1">
    <citation type="submission" date="2025-08" db="UniProtKB">
        <authorList>
            <consortium name="RefSeq"/>
        </authorList>
    </citation>
    <scope>IDENTIFICATION</scope>
    <source>
        <tissue evidence="2">Blood</tissue>
    </source>
</reference>
<gene>
    <name evidence="2" type="primary">LOC123612596</name>
</gene>
<proteinExistence type="predicted"/>
<dbReference type="Proteomes" id="UP001732780">
    <property type="component" value="Chromosome 2"/>
</dbReference>
<evidence type="ECO:0000313" key="1">
    <source>
        <dbReference type="Proteomes" id="UP001732780"/>
    </source>
</evidence>
<protein>
    <submittedName>
        <fullName evidence="2">Uncharacterized protein LOC123612596</fullName>
    </submittedName>
</protein>
<sequence length="87" mass="9855">MSLNKIKVLLLITAMLAVTTGFPVSQGKEREERSVSDRNELPSQLCLPPYRYPFGTYPPFLYPWLSYFYPPIPVPASAPTPIPLNEQ</sequence>
<organism evidence="1 2">
    <name type="scientific">Camelus bactrianus</name>
    <name type="common">Bactrian camel</name>
    <dbReference type="NCBI Taxonomy" id="9837"/>
    <lineage>
        <taxon>Eukaryota</taxon>
        <taxon>Metazoa</taxon>
        <taxon>Chordata</taxon>
        <taxon>Craniata</taxon>
        <taxon>Vertebrata</taxon>
        <taxon>Euteleostomi</taxon>
        <taxon>Mammalia</taxon>
        <taxon>Eutheria</taxon>
        <taxon>Laurasiatheria</taxon>
        <taxon>Artiodactyla</taxon>
        <taxon>Tylopoda</taxon>
        <taxon>Camelidae</taxon>
        <taxon>Camelus</taxon>
    </lineage>
</organism>
<keyword evidence="1" id="KW-1185">Reference proteome</keyword>
<name>A0AC58R926_CAMBA</name>